<protein>
    <recommendedName>
        <fullName evidence="10">Importin N-terminal domain-containing protein</fullName>
    </recommendedName>
</protein>
<dbReference type="Pfam" id="PF25574">
    <property type="entry name" value="TPR_IMB1"/>
    <property type="match status" value="1"/>
</dbReference>
<dbReference type="InterPro" id="IPR058584">
    <property type="entry name" value="IMB1_TNPO1-like_TPR"/>
</dbReference>
<dbReference type="InterPro" id="IPR011989">
    <property type="entry name" value="ARM-like"/>
</dbReference>
<evidence type="ECO:0000256" key="4">
    <source>
        <dbReference type="ARBA" id="ARBA00022490"/>
    </source>
</evidence>
<dbReference type="Proteomes" id="UP001304243">
    <property type="component" value="Unassembled WGS sequence"/>
</dbReference>
<gene>
    <name evidence="11" type="ORF">ATC70_012117</name>
</gene>
<comment type="subcellular location">
    <subcellularLocation>
        <location evidence="2">Cytoplasm</location>
    </subcellularLocation>
    <subcellularLocation>
        <location evidence="1">Nucleus</location>
    </subcellularLocation>
</comment>
<dbReference type="GO" id="GO:0005634">
    <property type="term" value="C:nucleus"/>
    <property type="evidence" value="ECO:0007669"/>
    <property type="project" value="UniProtKB-SubCell"/>
</dbReference>
<comment type="caution">
    <text evidence="11">The sequence shown here is derived from an EMBL/GenBank/DDBJ whole genome shotgun (WGS) entry which is preliminary data.</text>
</comment>
<dbReference type="SMART" id="SM00913">
    <property type="entry name" value="IBN_N"/>
    <property type="match status" value="1"/>
</dbReference>
<evidence type="ECO:0000256" key="9">
    <source>
        <dbReference type="PROSITE-ProRule" id="PRU00103"/>
    </source>
</evidence>
<dbReference type="GO" id="GO:0031267">
    <property type="term" value="F:small GTPase binding"/>
    <property type="evidence" value="ECO:0007669"/>
    <property type="project" value="InterPro"/>
</dbReference>
<dbReference type="InterPro" id="IPR021133">
    <property type="entry name" value="HEAT_type_2"/>
</dbReference>
<keyword evidence="7" id="KW-0007">Acetylation</keyword>
<proteinExistence type="predicted"/>
<evidence type="ECO:0000259" key="10">
    <source>
        <dbReference type="PROSITE" id="PS50166"/>
    </source>
</evidence>
<dbReference type="InterPro" id="IPR040122">
    <property type="entry name" value="Importin_beta"/>
</dbReference>
<dbReference type="InterPro" id="IPR057672">
    <property type="entry name" value="TPR_IPO4/5"/>
</dbReference>
<evidence type="ECO:0000313" key="11">
    <source>
        <dbReference type="EMBL" id="KAK4521501.1"/>
    </source>
</evidence>
<dbReference type="RefSeq" id="XP_064688167.1">
    <property type="nucleotide sequence ID" value="XM_064831299.1"/>
</dbReference>
<name>A0AAN7DTA6_9FUNG</name>
<dbReference type="Pfam" id="PF02985">
    <property type="entry name" value="HEAT"/>
    <property type="match status" value="1"/>
</dbReference>
<feature type="repeat" description="HEAT" evidence="9">
    <location>
        <begin position="427"/>
        <end position="465"/>
    </location>
</feature>
<evidence type="ECO:0000256" key="1">
    <source>
        <dbReference type="ARBA" id="ARBA00004123"/>
    </source>
</evidence>
<dbReference type="PROSITE" id="PS50166">
    <property type="entry name" value="IMPORTIN_B_NT"/>
    <property type="match status" value="1"/>
</dbReference>
<dbReference type="EMBL" id="JASEJX010000004">
    <property type="protein sequence ID" value="KAK4521501.1"/>
    <property type="molecule type" value="Genomic_DNA"/>
</dbReference>
<dbReference type="GeneID" id="89955803"/>
<feature type="domain" description="Importin N-terminal" evidence="10">
    <location>
        <begin position="27"/>
        <end position="94"/>
    </location>
</feature>
<dbReference type="InterPro" id="IPR001494">
    <property type="entry name" value="Importin-beta_N"/>
</dbReference>
<feature type="repeat" description="HEAT" evidence="9">
    <location>
        <begin position="386"/>
        <end position="424"/>
    </location>
</feature>
<dbReference type="SUPFAM" id="SSF48371">
    <property type="entry name" value="ARM repeat"/>
    <property type="match status" value="2"/>
</dbReference>
<keyword evidence="3" id="KW-0813">Transport</keyword>
<dbReference type="Pfam" id="PF03810">
    <property type="entry name" value="IBN_N"/>
    <property type="match status" value="1"/>
</dbReference>
<dbReference type="Gene3D" id="1.25.10.10">
    <property type="entry name" value="Leucine-rich Repeat Variant"/>
    <property type="match status" value="1"/>
</dbReference>
<evidence type="ECO:0000313" key="12">
    <source>
        <dbReference type="Proteomes" id="UP001304243"/>
    </source>
</evidence>
<reference evidence="11 12" key="1">
    <citation type="submission" date="2022-11" db="EMBL/GenBank/DDBJ databases">
        <title>Mucor velutinosus strain NIH1002 WGS.</title>
        <authorList>
            <person name="Subramanian P."/>
            <person name="Mullikin J.C."/>
            <person name="Segre J.A."/>
            <person name="Zelazny A.M."/>
        </authorList>
    </citation>
    <scope>NUCLEOTIDE SEQUENCE [LARGE SCALE GENOMIC DNA]</scope>
    <source>
        <strain evidence="11 12">NIH1002</strain>
    </source>
</reference>
<evidence type="ECO:0000256" key="8">
    <source>
        <dbReference type="ARBA" id="ARBA00023242"/>
    </source>
</evidence>
<keyword evidence="8" id="KW-0539">Nucleus</keyword>
<dbReference type="Pfam" id="PF13513">
    <property type="entry name" value="HEAT_EZ"/>
    <property type="match status" value="1"/>
</dbReference>
<keyword evidence="12" id="KW-1185">Reference proteome</keyword>
<dbReference type="InterPro" id="IPR034085">
    <property type="entry name" value="TOG"/>
</dbReference>
<dbReference type="PANTHER" id="PTHR10527">
    <property type="entry name" value="IMPORTIN BETA"/>
    <property type="match status" value="1"/>
</dbReference>
<dbReference type="InterPro" id="IPR016024">
    <property type="entry name" value="ARM-type_fold"/>
</dbReference>
<keyword evidence="4" id="KW-0963">Cytoplasm</keyword>
<dbReference type="InterPro" id="IPR000357">
    <property type="entry name" value="HEAT"/>
</dbReference>
<accession>A0AAN7DTA6</accession>
<keyword evidence="5" id="KW-0677">Repeat</keyword>
<evidence type="ECO:0000256" key="3">
    <source>
        <dbReference type="ARBA" id="ARBA00022448"/>
    </source>
</evidence>
<dbReference type="AlphaFoldDB" id="A0AAN7DTA6"/>
<dbReference type="Pfam" id="PF25780">
    <property type="entry name" value="TPR_IPO5"/>
    <property type="match status" value="1"/>
</dbReference>
<evidence type="ECO:0000256" key="7">
    <source>
        <dbReference type="ARBA" id="ARBA00022990"/>
    </source>
</evidence>
<sequence>MEQFVTGLEELLTKLASAQDSDTIRKATSTLNTQFYVSANCIPALVQIISRSPHHPVRQLAAVELRKRISKKWQEIPDEAQVEIRAQLLQMALNEQHEIVRHSTARVISSIARIDVPENKWPELLGFLNQACASNTAIHREVGTYCLYTLFEVIADFFMDHTAPLYDLFSKAIVDPESKRVRITTVLTLGKLAEFIETDDKENIKSFRNMIPGMVNVLEQCLTEGDEESAGEIFEVFDTLLMLDAPLLSNHLVDLIRFFLTIGSNRELDDSLRVMALSFLMWAAVYKQNKIRSLKLVGFIVEGLMPIGSEEDPEDVDEDSPSRLAFKVLNALATNMPPQQVFPIVMPVVVSYMQNPDPNFRKAAMMSFAVIIEGCAEYMSPKLSDLLPLVCSGLQDPEIIVRRAACMALGCLAEEMPVEISESHQVLLPLVFNLMNDTNPEVTKHACNALDAILESLGDEVLQYLPMLMEKLLFLLDNAPQTETKATVMAAIGSAAHAAGEGFEPYFGGVMPRIRHLMTLTEGSDEALLRGVATDSAGAIAEAVGADKFRPFTQDLMALAIEQLTLDSPRLRECSYAFFSIMARVFGEEFAPYLPTVMPPIIASCKAEEKDEANFGSEIDLTLDEGDEEDDDSAFNFNSAIADEKEFAADALGELFESTQTHFLPYVESAVQELTELSFHLFDGVRKAVVGSLFSFLKTFYLMSGSEEWKAGLPLTYPVHENVQNMTTIIIPTVLAMWKDEDDKMVVVQICQELIQSLKLMGPSIVADHVEEISRNILDIFEKRSICQQSYDEEDFVDEEEEAESESLLINAAGDLVATICETVGESYSSYFDVFMPLIAKYYKKSKSSAERSMAIGCLGECITGIKSAVTPHTERLLQLFVKACADEDQSVRSNAAYALGILTGNSQIDLGSQYPVILTALHPLFQNQPVPNITDNATGAVARLILARPDAVPLDQVLPVFTSVLPLKADFAENEPVFNCLFSLFRANNTFIQSQIPSLLPVFHHVLSNEDQLNESTRNELVELLRALNTQSPALGISNSDLARFL</sequence>
<keyword evidence="6" id="KW-0653">Protein transport</keyword>
<evidence type="ECO:0000256" key="5">
    <source>
        <dbReference type="ARBA" id="ARBA00022737"/>
    </source>
</evidence>
<dbReference type="PROSITE" id="PS50077">
    <property type="entry name" value="HEAT_REPEAT"/>
    <property type="match status" value="2"/>
</dbReference>
<dbReference type="GO" id="GO:0005737">
    <property type="term" value="C:cytoplasm"/>
    <property type="evidence" value="ECO:0007669"/>
    <property type="project" value="UniProtKB-SubCell"/>
</dbReference>
<organism evidence="11 12">
    <name type="scientific">Mucor velutinosus</name>
    <dbReference type="NCBI Taxonomy" id="708070"/>
    <lineage>
        <taxon>Eukaryota</taxon>
        <taxon>Fungi</taxon>
        <taxon>Fungi incertae sedis</taxon>
        <taxon>Mucoromycota</taxon>
        <taxon>Mucoromycotina</taxon>
        <taxon>Mucoromycetes</taxon>
        <taxon>Mucorales</taxon>
        <taxon>Mucorineae</taxon>
        <taxon>Mucoraceae</taxon>
        <taxon>Mucor</taxon>
    </lineage>
</organism>
<evidence type="ECO:0000256" key="2">
    <source>
        <dbReference type="ARBA" id="ARBA00004496"/>
    </source>
</evidence>
<evidence type="ECO:0000256" key="6">
    <source>
        <dbReference type="ARBA" id="ARBA00022927"/>
    </source>
</evidence>
<dbReference type="SMART" id="SM01349">
    <property type="entry name" value="TOG"/>
    <property type="match status" value="1"/>
</dbReference>
<dbReference type="GO" id="GO:0006606">
    <property type="term" value="P:protein import into nucleus"/>
    <property type="evidence" value="ECO:0007669"/>
    <property type="project" value="InterPro"/>
</dbReference>